<evidence type="ECO:0000313" key="4">
    <source>
        <dbReference type="Proteomes" id="UP000765160"/>
    </source>
</evidence>
<evidence type="ECO:0000256" key="1">
    <source>
        <dbReference type="SAM" id="MobiDB-lite"/>
    </source>
</evidence>
<feature type="domain" description="Flagellar protein FlgJ N-terminal" evidence="2">
    <location>
        <begin position="41"/>
        <end position="86"/>
    </location>
</feature>
<comment type="caution">
    <text evidence="3">The sequence shown here is derived from an EMBL/GenBank/DDBJ whole genome shotgun (WGS) entry which is preliminary data.</text>
</comment>
<reference evidence="3 4" key="1">
    <citation type="submission" date="2020-03" db="EMBL/GenBank/DDBJ databases">
        <title>Roseomonas selenitidurans sp. nov. isolated from soil.</title>
        <authorList>
            <person name="Liu H."/>
        </authorList>
    </citation>
    <scope>NUCLEOTIDE SEQUENCE [LARGE SCALE GENOMIC DNA]</scope>
    <source>
        <strain evidence="3 4">JCM 15073</strain>
    </source>
</reference>
<proteinExistence type="predicted"/>
<feature type="compositionally biased region" description="Pro residues" evidence="1">
    <location>
        <begin position="7"/>
        <end position="17"/>
    </location>
</feature>
<dbReference type="RefSeq" id="WP_168046158.1">
    <property type="nucleotide sequence ID" value="NZ_JAATJR010000001.1"/>
</dbReference>
<keyword evidence="4" id="KW-1185">Reference proteome</keyword>
<gene>
    <name evidence="3" type="ORF">HB662_00705</name>
</gene>
<dbReference type="Pfam" id="PF10135">
    <property type="entry name" value="Rod-binding"/>
    <property type="match status" value="1"/>
</dbReference>
<protein>
    <submittedName>
        <fullName evidence="3">Chemotaxis protein chel</fullName>
    </submittedName>
</protein>
<feature type="region of interest" description="Disordered" evidence="1">
    <location>
        <begin position="1"/>
        <end position="21"/>
    </location>
</feature>
<dbReference type="InterPro" id="IPR019301">
    <property type="entry name" value="Flagellar_prot_FlgJ_N"/>
</dbReference>
<sequence>MMQVDPTSPPIPSPALRPPVNRTQEAAQDFEAQVLGVLLQPMFAGLDGKGPFGGGAAEAQWQPLLVQEFGRAIAAAGGLGIADAVRRDMERSGG</sequence>
<dbReference type="EMBL" id="JAAVTX010000001">
    <property type="protein sequence ID" value="NKE43277.1"/>
    <property type="molecule type" value="Genomic_DNA"/>
</dbReference>
<accession>A0ABX1ERR7</accession>
<evidence type="ECO:0000259" key="2">
    <source>
        <dbReference type="Pfam" id="PF10135"/>
    </source>
</evidence>
<name>A0ABX1ERR7_9PROT</name>
<organism evidence="3 4">
    <name type="scientific">Falsiroseomonas frigidaquae</name>
    <dbReference type="NCBI Taxonomy" id="487318"/>
    <lineage>
        <taxon>Bacteria</taxon>
        <taxon>Pseudomonadati</taxon>
        <taxon>Pseudomonadota</taxon>
        <taxon>Alphaproteobacteria</taxon>
        <taxon>Acetobacterales</taxon>
        <taxon>Roseomonadaceae</taxon>
        <taxon>Falsiroseomonas</taxon>
    </lineage>
</organism>
<dbReference type="Proteomes" id="UP000765160">
    <property type="component" value="Unassembled WGS sequence"/>
</dbReference>
<evidence type="ECO:0000313" key="3">
    <source>
        <dbReference type="EMBL" id="NKE43277.1"/>
    </source>
</evidence>